<keyword evidence="3 5" id="KW-0418">Kinase</keyword>
<name>A0ABS1S9Y0_9RHOB</name>
<dbReference type="EMBL" id="JAESHT010000029">
    <property type="protein sequence ID" value="MBL3675541.1"/>
    <property type="molecule type" value="Genomic_DNA"/>
</dbReference>
<dbReference type="InterPro" id="IPR011611">
    <property type="entry name" value="PfkB_dom"/>
</dbReference>
<dbReference type="InterPro" id="IPR050306">
    <property type="entry name" value="PfkB_Carbo_kinase"/>
</dbReference>
<dbReference type="Gene3D" id="3.40.1190.20">
    <property type="match status" value="1"/>
</dbReference>
<feature type="domain" description="Carbohydrate kinase PfkB" evidence="4">
    <location>
        <begin position="14"/>
        <end position="285"/>
    </location>
</feature>
<evidence type="ECO:0000313" key="6">
    <source>
        <dbReference type="Proteomes" id="UP000644749"/>
    </source>
</evidence>
<evidence type="ECO:0000256" key="3">
    <source>
        <dbReference type="ARBA" id="ARBA00022777"/>
    </source>
</evidence>
<dbReference type="InterPro" id="IPR029056">
    <property type="entry name" value="Ribokinase-like"/>
</dbReference>
<dbReference type="Pfam" id="PF00294">
    <property type="entry name" value="PfkB"/>
    <property type="match status" value="1"/>
</dbReference>
<sequence>MIELSGGGGPDLWRSGFAGDTLNTAWYARALLPSSWSVDYDTCVGTDPLSDRLLAFIASAGIGTQSIVRHPSRAPGLYMIELKDGERSFTYWRDSSAARTLADDPQRLKAAFDGADVIYFSGITIAILAPDRRQALFDALDAAKRRGARLVFDPNLRPRLWPSADAMCRATTAAAARASILLPSFDDEAAFFGDRSPKDMAKRYLALGADEVLVKNGGAEMVLASGSAIRELPAMESVTPVDTTGAGDSFNGSYLAARLAGAEPEEAARKGHKVAMQVVMHRGALMPFDALKAVL</sequence>
<accession>A0ABS1S9Y0</accession>
<dbReference type="Proteomes" id="UP000644749">
    <property type="component" value="Unassembled WGS sequence"/>
</dbReference>
<evidence type="ECO:0000256" key="2">
    <source>
        <dbReference type="ARBA" id="ARBA00022679"/>
    </source>
</evidence>
<dbReference type="PANTHER" id="PTHR43085">
    <property type="entry name" value="HEXOKINASE FAMILY MEMBER"/>
    <property type="match status" value="1"/>
</dbReference>
<dbReference type="GO" id="GO:0016301">
    <property type="term" value="F:kinase activity"/>
    <property type="evidence" value="ECO:0007669"/>
    <property type="project" value="UniProtKB-KW"/>
</dbReference>
<proteinExistence type="inferred from homology"/>
<keyword evidence="6" id="KW-1185">Reference proteome</keyword>
<comment type="caution">
    <text evidence="5">The sequence shown here is derived from an EMBL/GenBank/DDBJ whole genome shotgun (WGS) entry which is preliminary data.</text>
</comment>
<gene>
    <name evidence="5" type="ORF">JL111_18890</name>
</gene>
<evidence type="ECO:0000256" key="1">
    <source>
        <dbReference type="ARBA" id="ARBA00010688"/>
    </source>
</evidence>
<reference evidence="5 6" key="1">
    <citation type="submission" date="2021-01" db="EMBL/GenBank/DDBJ databases">
        <title>011410 draft genome.</title>
        <authorList>
            <person name="Lang L."/>
        </authorList>
    </citation>
    <scope>NUCLEOTIDE SEQUENCE [LARGE SCALE GENOMIC DNA]</scope>
    <source>
        <strain evidence="5 6">KCTC 42845</strain>
    </source>
</reference>
<dbReference type="PANTHER" id="PTHR43085:SF15">
    <property type="entry name" value="2-DEHYDRO-3-DEOXYGLUCONOKINASE"/>
    <property type="match status" value="1"/>
</dbReference>
<evidence type="ECO:0000259" key="4">
    <source>
        <dbReference type="Pfam" id="PF00294"/>
    </source>
</evidence>
<dbReference type="SUPFAM" id="SSF53613">
    <property type="entry name" value="Ribokinase-like"/>
    <property type="match status" value="1"/>
</dbReference>
<protein>
    <submittedName>
        <fullName evidence="5">Sugar kinase</fullName>
    </submittedName>
</protein>
<keyword evidence="2" id="KW-0808">Transferase</keyword>
<dbReference type="CDD" id="cd01166">
    <property type="entry name" value="KdgK"/>
    <property type="match status" value="1"/>
</dbReference>
<comment type="similarity">
    <text evidence="1">Belongs to the carbohydrate kinase PfkB family.</text>
</comment>
<organism evidence="5 6">
    <name type="scientific">Paracoccus aerius</name>
    <dbReference type="NCBI Taxonomy" id="1915382"/>
    <lineage>
        <taxon>Bacteria</taxon>
        <taxon>Pseudomonadati</taxon>
        <taxon>Pseudomonadota</taxon>
        <taxon>Alphaproteobacteria</taxon>
        <taxon>Rhodobacterales</taxon>
        <taxon>Paracoccaceae</taxon>
        <taxon>Paracoccus</taxon>
    </lineage>
</organism>
<evidence type="ECO:0000313" key="5">
    <source>
        <dbReference type="EMBL" id="MBL3675541.1"/>
    </source>
</evidence>